<evidence type="ECO:0000313" key="2">
    <source>
        <dbReference type="Proteomes" id="UP000286931"/>
    </source>
</evidence>
<dbReference type="OrthoDB" id="145361at2"/>
<dbReference type="RefSeq" id="WP_126640666.1">
    <property type="nucleotide sequence ID" value="NZ_BIFH01000029.1"/>
</dbReference>
<keyword evidence="2" id="KW-1185">Reference proteome</keyword>
<organism evidence="1 2">
    <name type="scientific">Embleya hyalina</name>
    <dbReference type="NCBI Taxonomy" id="516124"/>
    <lineage>
        <taxon>Bacteria</taxon>
        <taxon>Bacillati</taxon>
        <taxon>Actinomycetota</taxon>
        <taxon>Actinomycetes</taxon>
        <taxon>Kitasatosporales</taxon>
        <taxon>Streptomycetaceae</taxon>
        <taxon>Embleya</taxon>
    </lineage>
</organism>
<dbReference type="SUPFAM" id="SSF53474">
    <property type="entry name" value="alpha/beta-Hydrolases"/>
    <property type="match status" value="1"/>
</dbReference>
<sequence length="406" mass="42985">MTTLVFVHGTGVRDVTDSAAVRTITARVAARLPGVRVEPVDWGAAFGVEVSPELRALIGIADPAEHGPAAEVDPEEAELRLWAVLERHPRHELLEVAAGAAPGGRRTEAAEDLRWAVEHDVVGIDLAAVLPGAPPEWPDVFAAAARDVADSAEFTGAVEALAAGADYDVIGRAVVAGFEQALAARPGAPSAWSPEWRDTLVAAVRDACGGTTAGGTWVGRTFKSGLMYASWPLQNTLRGGTLGGSVPAIGDILHYQAHGATLRAYLAARIARIEGPVVLLAHSLGGIASFETLVETAGPDIPERRRHPLPGVRALITVGSQIGYLGAVGALATHPAQADPPSRLPIPWTNVWNARDWLSFRAAPVFGAAVRDVEIRVRRPFPRSHGAYWRCPELYDEIVRAVEGAR</sequence>
<dbReference type="InterPro" id="IPR029058">
    <property type="entry name" value="AB_hydrolase_fold"/>
</dbReference>
<gene>
    <name evidence="1" type="ORF">EHYA_06505</name>
</gene>
<dbReference type="EMBL" id="BIFH01000029">
    <property type="protein sequence ID" value="GCD98794.1"/>
    <property type="molecule type" value="Genomic_DNA"/>
</dbReference>
<accession>A0A401YW12</accession>
<name>A0A401YW12_9ACTN</name>
<comment type="caution">
    <text evidence="1">The sequence shown here is derived from an EMBL/GenBank/DDBJ whole genome shotgun (WGS) entry which is preliminary data.</text>
</comment>
<reference evidence="1 2" key="1">
    <citation type="submission" date="2018-12" db="EMBL/GenBank/DDBJ databases">
        <title>Draft genome sequence of Embleya hyalina NBRC 13850T.</title>
        <authorList>
            <person name="Komaki H."/>
            <person name="Hosoyama A."/>
            <person name="Kimura A."/>
            <person name="Ichikawa N."/>
            <person name="Tamura T."/>
        </authorList>
    </citation>
    <scope>NUCLEOTIDE SEQUENCE [LARGE SCALE GENOMIC DNA]</scope>
    <source>
        <strain evidence="1 2">NBRC 13850</strain>
    </source>
</reference>
<proteinExistence type="predicted"/>
<protein>
    <submittedName>
        <fullName evidence="1">Uncharacterized protein</fullName>
    </submittedName>
</protein>
<dbReference type="AlphaFoldDB" id="A0A401YW12"/>
<dbReference type="Proteomes" id="UP000286931">
    <property type="component" value="Unassembled WGS sequence"/>
</dbReference>
<evidence type="ECO:0000313" key="1">
    <source>
        <dbReference type="EMBL" id="GCD98794.1"/>
    </source>
</evidence>
<dbReference type="Gene3D" id="3.40.50.1820">
    <property type="entry name" value="alpha/beta hydrolase"/>
    <property type="match status" value="1"/>
</dbReference>